<evidence type="ECO:0000313" key="3">
    <source>
        <dbReference type="Proteomes" id="UP000289340"/>
    </source>
</evidence>
<protein>
    <recommendedName>
        <fullName evidence="4">LCR</fullName>
    </recommendedName>
</protein>
<evidence type="ECO:0000313" key="1">
    <source>
        <dbReference type="EMBL" id="KHN24996.1"/>
    </source>
</evidence>
<evidence type="ECO:0008006" key="4">
    <source>
        <dbReference type="Google" id="ProtNLM"/>
    </source>
</evidence>
<keyword evidence="3" id="KW-1185">Reference proteome</keyword>
<evidence type="ECO:0000313" key="2">
    <source>
        <dbReference type="EMBL" id="RZC00403.1"/>
    </source>
</evidence>
<dbReference type="EMBL" id="KN654844">
    <property type="protein sequence ID" value="KHN24996.1"/>
    <property type="molecule type" value="Genomic_DNA"/>
</dbReference>
<dbReference type="AlphaFoldDB" id="A0A0B2QTM3"/>
<accession>A0A0B2QTM3</accession>
<dbReference type="SMR" id="A0A0B2QTM3"/>
<reference evidence="1" key="1">
    <citation type="submission" date="2014-07" db="EMBL/GenBank/DDBJ databases">
        <title>Identification of a novel salt tolerance gene in wild soybean by whole-genome sequencing.</title>
        <authorList>
            <person name="Lam H.-M."/>
            <person name="Qi X."/>
            <person name="Li M.-W."/>
            <person name="Liu X."/>
            <person name="Xie M."/>
            <person name="Ni M."/>
            <person name="Xu X."/>
        </authorList>
    </citation>
    <scope>NUCLEOTIDE SEQUENCE [LARGE SCALE GENOMIC DNA]</scope>
    <source>
        <tissue evidence="1">Root</tissue>
    </source>
</reference>
<proteinExistence type="predicted"/>
<sequence>MAFHIYQRPYVLSVICIAMIFAAGVVTCFESPLLSCQERCIDDPTCDFICHKKGFVKGGSCKPIILYFLCCCMK</sequence>
<organism evidence="1">
    <name type="scientific">Glycine soja</name>
    <name type="common">Wild soybean</name>
    <dbReference type="NCBI Taxonomy" id="3848"/>
    <lineage>
        <taxon>Eukaryota</taxon>
        <taxon>Viridiplantae</taxon>
        <taxon>Streptophyta</taxon>
        <taxon>Embryophyta</taxon>
        <taxon>Tracheophyta</taxon>
        <taxon>Spermatophyta</taxon>
        <taxon>Magnoliopsida</taxon>
        <taxon>eudicotyledons</taxon>
        <taxon>Gunneridae</taxon>
        <taxon>Pentapetalae</taxon>
        <taxon>rosids</taxon>
        <taxon>fabids</taxon>
        <taxon>Fabales</taxon>
        <taxon>Fabaceae</taxon>
        <taxon>Papilionoideae</taxon>
        <taxon>50 kb inversion clade</taxon>
        <taxon>NPAAA clade</taxon>
        <taxon>indigoferoid/millettioid clade</taxon>
        <taxon>Phaseoleae</taxon>
        <taxon>Glycine</taxon>
        <taxon>Glycine subgen. Soja</taxon>
    </lineage>
</organism>
<dbReference type="Proteomes" id="UP000289340">
    <property type="component" value="Chromosome 8"/>
</dbReference>
<dbReference type="Proteomes" id="UP000053555">
    <property type="component" value="Unassembled WGS sequence"/>
</dbReference>
<name>A0A0B2QTM3_GLYSO</name>
<gene>
    <name evidence="2" type="ORF">D0Y65_022647</name>
    <name evidence="1" type="ORF">glysoja_027110</name>
</gene>
<dbReference type="EMBL" id="QZWG01000008">
    <property type="protein sequence ID" value="RZC00403.1"/>
    <property type="molecule type" value="Genomic_DNA"/>
</dbReference>
<reference evidence="2 3" key="2">
    <citation type="submission" date="2018-09" db="EMBL/GenBank/DDBJ databases">
        <title>A high-quality reference genome of wild soybean provides a powerful tool to mine soybean genomes.</title>
        <authorList>
            <person name="Xie M."/>
            <person name="Chung C.Y.L."/>
            <person name="Li M.-W."/>
            <person name="Wong F.-L."/>
            <person name="Chan T.-F."/>
            <person name="Lam H.-M."/>
        </authorList>
    </citation>
    <scope>NUCLEOTIDE SEQUENCE [LARGE SCALE GENOMIC DNA]</scope>
    <source>
        <strain evidence="3">cv. W05</strain>
        <tissue evidence="2">Hypocotyl of etiolated seedlings</tissue>
    </source>
</reference>